<dbReference type="Proteomes" id="UP000642070">
    <property type="component" value="Unassembled WGS sequence"/>
</dbReference>
<keyword evidence="2 7" id="KW-0813">Transport</keyword>
<reference evidence="9" key="2">
    <citation type="submission" date="2020-09" db="EMBL/GenBank/DDBJ databases">
        <authorList>
            <person name="Sun Q."/>
            <person name="Ohkuma M."/>
        </authorList>
    </citation>
    <scope>NUCLEOTIDE SEQUENCE</scope>
    <source>
        <strain evidence="9">JCM 19831</strain>
    </source>
</reference>
<evidence type="ECO:0000259" key="8">
    <source>
        <dbReference type="PROSITE" id="PS50928"/>
    </source>
</evidence>
<comment type="similarity">
    <text evidence="7">Belongs to the binding-protein-dependent transport system permease family.</text>
</comment>
<dbReference type="GO" id="GO:0005886">
    <property type="term" value="C:plasma membrane"/>
    <property type="evidence" value="ECO:0007669"/>
    <property type="project" value="UniProtKB-SubCell"/>
</dbReference>
<feature type="transmembrane region" description="Helical" evidence="7">
    <location>
        <begin position="108"/>
        <end position="129"/>
    </location>
</feature>
<dbReference type="RefSeq" id="WP_190247615.1">
    <property type="nucleotide sequence ID" value="NZ_BMPI01000001.1"/>
</dbReference>
<keyword evidence="3" id="KW-1003">Cell membrane</keyword>
<dbReference type="PROSITE" id="PS50928">
    <property type="entry name" value="ABC_TM1"/>
    <property type="match status" value="1"/>
</dbReference>
<proteinExistence type="inferred from homology"/>
<evidence type="ECO:0000256" key="4">
    <source>
        <dbReference type="ARBA" id="ARBA00022692"/>
    </source>
</evidence>
<feature type="transmembrane region" description="Helical" evidence="7">
    <location>
        <begin position="183"/>
        <end position="204"/>
    </location>
</feature>
<comment type="subcellular location">
    <subcellularLocation>
        <location evidence="1 7">Cell membrane</location>
        <topology evidence="1 7">Multi-pass membrane protein</topology>
    </subcellularLocation>
</comment>
<evidence type="ECO:0000313" key="9">
    <source>
        <dbReference type="EMBL" id="GGM03021.1"/>
    </source>
</evidence>
<feature type="domain" description="ABC transmembrane type-1" evidence="8">
    <location>
        <begin position="70"/>
        <end position="263"/>
    </location>
</feature>
<organism evidence="9 10">
    <name type="scientific">Dactylosporangium sucinum</name>
    <dbReference type="NCBI Taxonomy" id="1424081"/>
    <lineage>
        <taxon>Bacteria</taxon>
        <taxon>Bacillati</taxon>
        <taxon>Actinomycetota</taxon>
        <taxon>Actinomycetes</taxon>
        <taxon>Micromonosporales</taxon>
        <taxon>Micromonosporaceae</taxon>
        <taxon>Dactylosporangium</taxon>
    </lineage>
</organism>
<evidence type="ECO:0000313" key="10">
    <source>
        <dbReference type="Proteomes" id="UP000642070"/>
    </source>
</evidence>
<accession>A0A917WGU6</accession>
<evidence type="ECO:0000256" key="2">
    <source>
        <dbReference type="ARBA" id="ARBA00022448"/>
    </source>
</evidence>
<dbReference type="Gene3D" id="1.10.3720.10">
    <property type="entry name" value="MetI-like"/>
    <property type="match status" value="1"/>
</dbReference>
<dbReference type="InterPro" id="IPR035906">
    <property type="entry name" value="MetI-like_sf"/>
</dbReference>
<feature type="transmembrane region" description="Helical" evidence="7">
    <location>
        <begin position="12"/>
        <end position="34"/>
    </location>
</feature>
<dbReference type="PANTHER" id="PTHR43744:SF8">
    <property type="entry name" value="SN-GLYCEROL-3-PHOSPHATE TRANSPORT SYSTEM PERMEASE PROTEIN UGPE"/>
    <property type="match status" value="1"/>
</dbReference>
<feature type="transmembrane region" description="Helical" evidence="7">
    <location>
        <begin position="242"/>
        <end position="263"/>
    </location>
</feature>
<dbReference type="SUPFAM" id="SSF161098">
    <property type="entry name" value="MetI-like"/>
    <property type="match status" value="1"/>
</dbReference>
<comment type="caution">
    <text evidence="9">The sequence shown here is derived from an EMBL/GenBank/DDBJ whole genome shotgun (WGS) entry which is preliminary data.</text>
</comment>
<evidence type="ECO:0000256" key="7">
    <source>
        <dbReference type="RuleBase" id="RU363032"/>
    </source>
</evidence>
<keyword evidence="5 7" id="KW-1133">Transmembrane helix</keyword>
<name>A0A917WGU6_9ACTN</name>
<evidence type="ECO:0000256" key="5">
    <source>
        <dbReference type="ARBA" id="ARBA00022989"/>
    </source>
</evidence>
<keyword evidence="4 7" id="KW-0812">Transmembrane</keyword>
<dbReference type="Pfam" id="PF00528">
    <property type="entry name" value="BPD_transp_1"/>
    <property type="match status" value="1"/>
</dbReference>
<gene>
    <name evidence="9" type="ORF">GCM10007977_000520</name>
</gene>
<dbReference type="PANTHER" id="PTHR43744">
    <property type="entry name" value="ABC TRANSPORTER PERMEASE PROTEIN MG189-RELATED-RELATED"/>
    <property type="match status" value="1"/>
</dbReference>
<evidence type="ECO:0000256" key="1">
    <source>
        <dbReference type="ARBA" id="ARBA00004651"/>
    </source>
</evidence>
<dbReference type="InterPro" id="IPR000515">
    <property type="entry name" value="MetI-like"/>
</dbReference>
<dbReference type="GO" id="GO:0055085">
    <property type="term" value="P:transmembrane transport"/>
    <property type="evidence" value="ECO:0007669"/>
    <property type="project" value="InterPro"/>
</dbReference>
<evidence type="ECO:0000256" key="6">
    <source>
        <dbReference type="ARBA" id="ARBA00023136"/>
    </source>
</evidence>
<dbReference type="CDD" id="cd06261">
    <property type="entry name" value="TM_PBP2"/>
    <property type="match status" value="1"/>
</dbReference>
<evidence type="ECO:0000256" key="3">
    <source>
        <dbReference type="ARBA" id="ARBA00022475"/>
    </source>
</evidence>
<protein>
    <submittedName>
        <fullName evidence="9">ABC transporter permease</fullName>
    </submittedName>
</protein>
<feature type="transmembrane region" description="Helical" evidence="7">
    <location>
        <begin position="141"/>
        <end position="162"/>
    </location>
</feature>
<sequence length="278" mass="30167">MAAVRSRRIALHLALVSYCLGSVGAFVWCVMISLKTNPEFFSTSPWSLPKSPEFGNYADAWSTAKISRFFVNSLYTTSVSVTVGLLLSVMAAYVLARVSFPGRQLVRLTLLSGLMMPGFLVVVPLYFVLRDLGLLGSLNGLILVYIASQIPFNVFVLISFFTSLPKEIEEAAYVDGASASRTFFRVVLPQAMPAVTSVAVLNTLTTWNEFFFALVFLTSDDAQTVPVGILGLQVNAQYAANWVQLFAGLVITMVPVLVLFAVAQERIARGLTAGALKG</sequence>
<keyword evidence="10" id="KW-1185">Reference proteome</keyword>
<keyword evidence="6 7" id="KW-0472">Membrane</keyword>
<reference evidence="9" key="1">
    <citation type="journal article" date="2014" name="Int. J. Syst. Evol. Microbiol.">
        <title>Complete genome sequence of Corynebacterium casei LMG S-19264T (=DSM 44701T), isolated from a smear-ripened cheese.</title>
        <authorList>
            <consortium name="US DOE Joint Genome Institute (JGI-PGF)"/>
            <person name="Walter F."/>
            <person name="Albersmeier A."/>
            <person name="Kalinowski J."/>
            <person name="Ruckert C."/>
        </authorList>
    </citation>
    <scope>NUCLEOTIDE SEQUENCE</scope>
    <source>
        <strain evidence="9">JCM 19831</strain>
    </source>
</reference>
<feature type="transmembrane region" description="Helical" evidence="7">
    <location>
        <begin position="74"/>
        <end position="96"/>
    </location>
</feature>
<dbReference type="AlphaFoldDB" id="A0A917WGU6"/>
<dbReference type="EMBL" id="BMPI01000001">
    <property type="protein sequence ID" value="GGM03021.1"/>
    <property type="molecule type" value="Genomic_DNA"/>
</dbReference>